<sequence length="253" mass="27684">MADTTTNTLEKLHTSGLIRRDTKTNTLILTGAELHAPENQDLLDKLIEGLKESVPVTETVRASKLSSLKKTVFVFSSVSTSERVHDILESCGLKASYSLWDNVSPLEQYNGPQSADVESMLLNGTLSGSHDVNGTEDLGKWSLSPNATTETSDVPNPVFKSNYLQLPDPGTTILQSPPGSPYLEYVPELAEEAPDKISISDPQSLSHLMYQTTLEKDSYEKARPSDTEVQVGKDNILVFSRDEIRTLFPDGGV</sequence>
<reference evidence="1" key="1">
    <citation type="submission" date="2013-12" db="EMBL/GenBank/DDBJ databases">
        <authorList>
            <person name="Genoscope - CEA"/>
        </authorList>
    </citation>
    <scope>NUCLEOTIDE SEQUENCE</scope>
    <source>
        <strain evidence="1">CBS 1993</strain>
    </source>
</reference>
<dbReference type="EMBL" id="HG793129">
    <property type="protein sequence ID" value="CDK28427.1"/>
    <property type="molecule type" value="Genomic_DNA"/>
</dbReference>
<protein>
    <submittedName>
        <fullName evidence="1">Uncharacterized protein</fullName>
    </submittedName>
</protein>
<evidence type="ECO:0000313" key="2">
    <source>
        <dbReference type="Proteomes" id="UP000019384"/>
    </source>
</evidence>
<organism evidence="1 2">
    <name type="scientific">Kuraishia capsulata CBS 1993</name>
    <dbReference type="NCBI Taxonomy" id="1382522"/>
    <lineage>
        <taxon>Eukaryota</taxon>
        <taxon>Fungi</taxon>
        <taxon>Dikarya</taxon>
        <taxon>Ascomycota</taxon>
        <taxon>Saccharomycotina</taxon>
        <taxon>Pichiomycetes</taxon>
        <taxon>Pichiales</taxon>
        <taxon>Pichiaceae</taxon>
        <taxon>Kuraishia</taxon>
    </lineage>
</organism>
<proteinExistence type="predicted"/>
<dbReference type="AlphaFoldDB" id="W6MTA3"/>
<gene>
    <name evidence="1" type="ORF">KUCA_T00004409001</name>
</gene>
<dbReference type="GeneID" id="34521805"/>
<reference evidence="1" key="2">
    <citation type="submission" date="2014-02" db="EMBL/GenBank/DDBJ databases">
        <title>Complete DNA sequence of /Kuraishia capsulata/ illustrates novel genomic features among budding yeasts (/Saccharomycotina/).</title>
        <authorList>
            <person name="Morales L."/>
            <person name="Noel B."/>
            <person name="Porcel B."/>
            <person name="Marcet-Houben M."/>
            <person name="Hullo M-F."/>
            <person name="Sacerdot C."/>
            <person name="Tekaia F."/>
            <person name="Leh-Louis V."/>
            <person name="Despons L."/>
            <person name="Khanna V."/>
            <person name="Aury J-M."/>
            <person name="Barbe V."/>
            <person name="Couloux A."/>
            <person name="Labadie K."/>
            <person name="Pelletier E."/>
            <person name="Souciet J-L."/>
            <person name="Boekhout T."/>
            <person name="Gabaldon T."/>
            <person name="Wincker P."/>
            <person name="Dujon B."/>
        </authorList>
    </citation>
    <scope>NUCLEOTIDE SEQUENCE</scope>
    <source>
        <strain evidence="1">CBS 1993</strain>
    </source>
</reference>
<dbReference type="Proteomes" id="UP000019384">
    <property type="component" value="Unassembled WGS sequence"/>
</dbReference>
<evidence type="ECO:0000313" key="1">
    <source>
        <dbReference type="EMBL" id="CDK28427.1"/>
    </source>
</evidence>
<name>W6MTA3_9ASCO</name>
<dbReference type="OrthoDB" id="3994609at2759"/>
<accession>W6MTA3</accession>
<dbReference type="HOGENOM" id="CLU_1098639_0_0_1"/>
<dbReference type="RefSeq" id="XP_022460417.1">
    <property type="nucleotide sequence ID" value="XM_022601142.1"/>
</dbReference>
<keyword evidence="2" id="KW-1185">Reference proteome</keyword>